<organism evidence="1 2">
    <name type="scientific">Pseudonocardia yunnanensis</name>
    <dbReference type="NCBI Taxonomy" id="58107"/>
    <lineage>
        <taxon>Bacteria</taxon>
        <taxon>Bacillati</taxon>
        <taxon>Actinomycetota</taxon>
        <taxon>Actinomycetes</taxon>
        <taxon>Pseudonocardiales</taxon>
        <taxon>Pseudonocardiaceae</taxon>
        <taxon>Pseudonocardia</taxon>
    </lineage>
</organism>
<accession>A0ABW4F8Q5</accession>
<evidence type="ECO:0000313" key="1">
    <source>
        <dbReference type="EMBL" id="MFD1523120.1"/>
    </source>
</evidence>
<dbReference type="RefSeq" id="WP_344726531.1">
    <property type="nucleotide sequence ID" value="NZ_BAAAUS010000039.1"/>
</dbReference>
<gene>
    <name evidence="1" type="ORF">ACFSJD_36940</name>
</gene>
<sequence length="306" mass="33862">MDTVRQGLQPRSGTNFSDFNIATCEPFVQRRINYARAPWSANHLHPDAFGALLAAAPGQAPGAAFAVPYRDIYEVLDAGDKVEIDEHSTLGQNARAQFTLDHLEATGGKILINPPPPNATALELRRFAAAVSHEMQHAVDAVNKRLHPREKGQTEDERKISSELRAFGREAAAALKLAIGETYEKRADRKLTKIIDDNTDMSGEHKRLALEFHKLDSTLASRGREASVALKVFTDTSGPMLIKINDSVILERVAGYLTQYRMVETAPDAKETKKWLVSHPEVTQKGLVEGVKIFHDQRPQPREANG</sequence>
<proteinExistence type="predicted"/>
<dbReference type="Proteomes" id="UP001597114">
    <property type="component" value="Unassembled WGS sequence"/>
</dbReference>
<evidence type="ECO:0000313" key="2">
    <source>
        <dbReference type="Proteomes" id="UP001597114"/>
    </source>
</evidence>
<protein>
    <submittedName>
        <fullName evidence="1">Uncharacterized protein</fullName>
    </submittedName>
</protein>
<dbReference type="EMBL" id="JBHUCO010000056">
    <property type="protein sequence ID" value="MFD1523120.1"/>
    <property type="molecule type" value="Genomic_DNA"/>
</dbReference>
<keyword evidence="2" id="KW-1185">Reference proteome</keyword>
<name>A0ABW4F8Q5_9PSEU</name>
<comment type="caution">
    <text evidence="1">The sequence shown here is derived from an EMBL/GenBank/DDBJ whole genome shotgun (WGS) entry which is preliminary data.</text>
</comment>
<reference evidence="2" key="1">
    <citation type="journal article" date="2019" name="Int. J. Syst. Evol. Microbiol.">
        <title>The Global Catalogue of Microorganisms (GCM) 10K type strain sequencing project: providing services to taxonomists for standard genome sequencing and annotation.</title>
        <authorList>
            <consortium name="The Broad Institute Genomics Platform"/>
            <consortium name="The Broad Institute Genome Sequencing Center for Infectious Disease"/>
            <person name="Wu L."/>
            <person name="Ma J."/>
        </authorList>
    </citation>
    <scope>NUCLEOTIDE SEQUENCE [LARGE SCALE GENOMIC DNA]</scope>
    <source>
        <strain evidence="2">CCM 7043</strain>
    </source>
</reference>